<dbReference type="PROSITE" id="PS51808">
    <property type="entry name" value="CHCH"/>
    <property type="match status" value="1"/>
</dbReference>
<gene>
    <name evidence="5" type="primary">COA5</name>
    <name evidence="5" type="ORF">T4D_1654</name>
</gene>
<dbReference type="EMBL" id="JYDT01000016">
    <property type="protein sequence ID" value="KRY91103.1"/>
    <property type="molecule type" value="Genomic_DNA"/>
</dbReference>
<reference evidence="5 6" key="1">
    <citation type="submission" date="2015-01" db="EMBL/GenBank/DDBJ databases">
        <title>Evolution of Trichinella species and genotypes.</title>
        <authorList>
            <person name="Korhonen P.K."/>
            <person name="Edoardo P."/>
            <person name="Giuseppe L.R."/>
            <person name="Gasser R.B."/>
        </authorList>
    </citation>
    <scope>NUCLEOTIDE SEQUENCE [LARGE SCALE GENOMIC DNA]</scope>
    <source>
        <strain evidence="5">ISS470</strain>
    </source>
</reference>
<dbReference type="AlphaFoldDB" id="A0A0V1FYX5"/>
<evidence type="ECO:0000256" key="4">
    <source>
        <dbReference type="ARBA" id="ARBA00023157"/>
    </source>
</evidence>
<name>A0A0V1FYX5_TRIPS</name>
<dbReference type="PANTHER" id="PTHR28627">
    <property type="entry name" value="CYTOCHROME C OXIDASE ASSEMBLY FACTOR 5"/>
    <property type="match status" value="1"/>
</dbReference>
<protein>
    <recommendedName>
        <fullName evidence="3">Cytochrome c oxidase assembly factor 5</fullName>
    </recommendedName>
</protein>
<dbReference type="Proteomes" id="UP000054995">
    <property type="component" value="Unassembled WGS sequence"/>
</dbReference>
<dbReference type="Pfam" id="PF10203">
    <property type="entry name" value="Pet191_N"/>
    <property type="match status" value="1"/>
</dbReference>
<keyword evidence="4" id="KW-1015">Disulfide bond</keyword>
<comment type="similarity">
    <text evidence="2">Belongs to the PET191 family.</text>
</comment>
<proteinExistence type="inferred from homology"/>
<dbReference type="InterPro" id="IPR018793">
    <property type="entry name" value="Cyt_c_oxidase_assmbl_Pet191"/>
</dbReference>
<keyword evidence="6" id="KW-1185">Reference proteome</keyword>
<dbReference type="GO" id="GO:0033617">
    <property type="term" value="P:mitochondrial respiratory chain complex IV assembly"/>
    <property type="evidence" value="ECO:0007669"/>
    <property type="project" value="TreeGrafter"/>
</dbReference>
<evidence type="ECO:0000313" key="5">
    <source>
        <dbReference type="EMBL" id="KRY91103.1"/>
    </source>
</evidence>
<dbReference type="PANTHER" id="PTHR28627:SF1">
    <property type="entry name" value="CYTOCHROME C OXIDASE ASSEMBLY FACTOR 5"/>
    <property type="match status" value="1"/>
</dbReference>
<evidence type="ECO:0000256" key="3">
    <source>
        <dbReference type="ARBA" id="ARBA00021904"/>
    </source>
</evidence>
<evidence type="ECO:0000256" key="2">
    <source>
        <dbReference type="ARBA" id="ARBA00007785"/>
    </source>
</evidence>
<accession>A0A0V1FYX5</accession>
<sequence length="85" mass="10162">MIETPEYTEDSVVPNNKSRACDAIRFDLKYCLLQCDCVKKENKTPRECLKSGNVPNECKELSRLLYECKRTMFDRRWQFKGRIDY</sequence>
<organism evidence="5 6">
    <name type="scientific">Trichinella pseudospiralis</name>
    <name type="common">Parasitic roundworm</name>
    <dbReference type="NCBI Taxonomy" id="6337"/>
    <lineage>
        <taxon>Eukaryota</taxon>
        <taxon>Metazoa</taxon>
        <taxon>Ecdysozoa</taxon>
        <taxon>Nematoda</taxon>
        <taxon>Enoplea</taxon>
        <taxon>Dorylaimia</taxon>
        <taxon>Trichinellida</taxon>
        <taxon>Trichinellidae</taxon>
        <taxon>Trichinella</taxon>
    </lineage>
</organism>
<comment type="caution">
    <text evidence="5">The sequence shown here is derived from an EMBL/GenBank/DDBJ whole genome shotgun (WGS) entry which is preliminary data.</text>
</comment>
<evidence type="ECO:0000256" key="1">
    <source>
        <dbReference type="ARBA" id="ARBA00003186"/>
    </source>
</evidence>
<dbReference type="OrthoDB" id="282149at2759"/>
<comment type="function">
    <text evidence="1">Involved in an early step of the mitochondrial complex IV assembly process.</text>
</comment>
<evidence type="ECO:0000313" key="6">
    <source>
        <dbReference type="Proteomes" id="UP000054995"/>
    </source>
</evidence>
<dbReference type="GO" id="GO:0005739">
    <property type="term" value="C:mitochondrion"/>
    <property type="evidence" value="ECO:0007669"/>
    <property type="project" value="TreeGrafter"/>
</dbReference>